<gene>
    <name evidence="2" type="ORF">CKAH01_05363</name>
</gene>
<feature type="region of interest" description="Disordered" evidence="1">
    <location>
        <begin position="1"/>
        <end position="24"/>
    </location>
</feature>
<dbReference type="EMBL" id="VYYT01000168">
    <property type="protein sequence ID" value="KAK2760677.1"/>
    <property type="molecule type" value="Genomic_DNA"/>
</dbReference>
<feature type="compositionally biased region" description="Basic and acidic residues" evidence="1">
    <location>
        <begin position="14"/>
        <end position="24"/>
    </location>
</feature>
<sequence length="241" mass="27254">MQEKQAQGLDPTESSDKRTSLTELGERVTKLEIEAEAYQEAIKKQDLRIGDAFNLLQDPSSGNPRPETPSIIVKSPAKPWTTSLWHLWDLYSERGALRAKLMKVTEDRKAEERSVQALKSLTINKVTKTTETATGDFAATLASALDDLALQSATVPKTKEAQKKPSDFKQEGNRISRTSCRDVGKPEEKVHQTTGPSSEKRRAGKYSVRIVEDNEPWKIYGYRGDNFYDHYDRIRAIARKR</sequence>
<dbReference type="Proteomes" id="UP001281614">
    <property type="component" value="Unassembled WGS sequence"/>
</dbReference>
<feature type="region of interest" description="Disordered" evidence="1">
    <location>
        <begin position="156"/>
        <end position="204"/>
    </location>
</feature>
<accession>A0AAE0D6W7</accession>
<evidence type="ECO:0000313" key="2">
    <source>
        <dbReference type="EMBL" id="KAK2760677.1"/>
    </source>
</evidence>
<proteinExistence type="predicted"/>
<protein>
    <submittedName>
        <fullName evidence="2">Uncharacterized protein</fullName>
    </submittedName>
</protein>
<keyword evidence="3" id="KW-1185">Reference proteome</keyword>
<evidence type="ECO:0000313" key="3">
    <source>
        <dbReference type="Proteomes" id="UP001281614"/>
    </source>
</evidence>
<reference evidence="2" key="1">
    <citation type="submission" date="2023-02" db="EMBL/GenBank/DDBJ databases">
        <title>Colletotrichum kahawae CIFC_Que2 genome sequencing and assembly.</title>
        <authorList>
            <person name="Baroncelli R."/>
        </authorList>
    </citation>
    <scope>NUCLEOTIDE SEQUENCE</scope>
    <source>
        <strain evidence="2">CIFC_Que2</strain>
    </source>
</reference>
<name>A0AAE0D6W7_COLKA</name>
<evidence type="ECO:0000256" key="1">
    <source>
        <dbReference type="SAM" id="MobiDB-lite"/>
    </source>
</evidence>
<organism evidence="2 3">
    <name type="scientific">Colletotrichum kahawae</name>
    <name type="common">Coffee berry disease fungus</name>
    <dbReference type="NCBI Taxonomy" id="34407"/>
    <lineage>
        <taxon>Eukaryota</taxon>
        <taxon>Fungi</taxon>
        <taxon>Dikarya</taxon>
        <taxon>Ascomycota</taxon>
        <taxon>Pezizomycotina</taxon>
        <taxon>Sordariomycetes</taxon>
        <taxon>Hypocreomycetidae</taxon>
        <taxon>Glomerellales</taxon>
        <taxon>Glomerellaceae</taxon>
        <taxon>Colletotrichum</taxon>
        <taxon>Colletotrichum gloeosporioides species complex</taxon>
    </lineage>
</organism>
<feature type="compositionally biased region" description="Basic and acidic residues" evidence="1">
    <location>
        <begin position="157"/>
        <end position="191"/>
    </location>
</feature>
<dbReference type="AlphaFoldDB" id="A0AAE0D6W7"/>
<comment type="caution">
    <text evidence="2">The sequence shown here is derived from an EMBL/GenBank/DDBJ whole genome shotgun (WGS) entry which is preliminary data.</text>
</comment>